<dbReference type="EMBL" id="VIEB01000435">
    <property type="protein sequence ID" value="TQD91003.1"/>
    <property type="molecule type" value="Genomic_DNA"/>
</dbReference>
<comment type="caution">
    <text evidence="1">The sequence shown here is derived from an EMBL/GenBank/DDBJ whole genome shotgun (WGS) entry which is preliminary data.</text>
</comment>
<evidence type="ECO:0000313" key="2">
    <source>
        <dbReference type="Proteomes" id="UP000315295"/>
    </source>
</evidence>
<evidence type="ECO:0000313" key="1">
    <source>
        <dbReference type="EMBL" id="TQD91003.1"/>
    </source>
</evidence>
<dbReference type="Proteomes" id="UP000315295">
    <property type="component" value="Unassembled WGS sequence"/>
</dbReference>
<dbReference type="STRING" id="106549.A0A540LWX0"/>
<keyword evidence="2" id="KW-1185">Reference proteome</keyword>
<organism evidence="1 2">
    <name type="scientific">Malus baccata</name>
    <name type="common">Siberian crab apple</name>
    <name type="synonym">Pyrus baccata</name>
    <dbReference type="NCBI Taxonomy" id="106549"/>
    <lineage>
        <taxon>Eukaryota</taxon>
        <taxon>Viridiplantae</taxon>
        <taxon>Streptophyta</taxon>
        <taxon>Embryophyta</taxon>
        <taxon>Tracheophyta</taxon>
        <taxon>Spermatophyta</taxon>
        <taxon>Magnoliopsida</taxon>
        <taxon>eudicotyledons</taxon>
        <taxon>Gunneridae</taxon>
        <taxon>Pentapetalae</taxon>
        <taxon>rosids</taxon>
        <taxon>fabids</taxon>
        <taxon>Rosales</taxon>
        <taxon>Rosaceae</taxon>
        <taxon>Amygdaloideae</taxon>
        <taxon>Maleae</taxon>
        <taxon>Malus</taxon>
    </lineage>
</organism>
<proteinExistence type="predicted"/>
<protein>
    <submittedName>
        <fullName evidence="1">Uncharacterized protein</fullName>
    </submittedName>
</protein>
<gene>
    <name evidence="1" type="ORF">C1H46_023390</name>
</gene>
<name>A0A540LWX0_MALBA</name>
<accession>A0A540LWX0</accession>
<reference evidence="1 2" key="1">
    <citation type="journal article" date="2019" name="G3 (Bethesda)">
        <title>Sequencing of a Wild Apple (Malus baccata) Genome Unravels the Differences Between Cultivated and Wild Apple Species Regarding Disease Resistance and Cold Tolerance.</title>
        <authorList>
            <person name="Chen X."/>
        </authorList>
    </citation>
    <scope>NUCLEOTIDE SEQUENCE [LARGE SCALE GENOMIC DNA]</scope>
    <source>
        <strain evidence="2">cv. Shandingzi</strain>
        <tissue evidence="1">Leaves</tissue>
    </source>
</reference>
<sequence length="61" mass="6880">MAFESQSLKKEKKYSGGGVLGDVYGMAILPKELELEKEAAHPKFELRFQLPDLSQPLRKMA</sequence>
<dbReference type="AlphaFoldDB" id="A0A540LWX0"/>